<dbReference type="Pfam" id="PF00106">
    <property type="entry name" value="adh_short"/>
    <property type="match status" value="1"/>
</dbReference>
<dbReference type="EMBL" id="CADCVV010000066">
    <property type="protein sequence ID" value="CAA9493458.1"/>
    <property type="molecule type" value="Genomic_DNA"/>
</dbReference>
<sequence>MSLLHSHGRRSLRGARVLITGASSGVGVAAVQAFAAEGADLALVARGEEGLHRAARLVKPKGVAAHVFPADVSDREALDDAIAGAAEALGGIDVLVVNVAAVVFGPFRDIEPEAFDHVTAVTYTGAVNTVRAALPHLERSHGTIVATGSANARAPLPTFAAYSGAKHALRGLLNTLAIEFRADGVPVQIAIVHPGAVDTPLWRQVTSTSGYLPRTPPLAMPAEQVARKLVEAARDPRPLERSAGLDSTALHWLFELARPVPEALLVALHHWYRGGHVEAPSPGSLWEGVGTGESSGGLLRRDLRGLLGLARLPLSLLRGTDPESDVMGARAVATARSEGLDEGSPEARSAVG</sequence>
<organism evidence="5">
    <name type="scientific">uncultured Solirubrobacterales bacterium</name>
    <dbReference type="NCBI Taxonomy" id="768556"/>
    <lineage>
        <taxon>Bacteria</taxon>
        <taxon>Bacillati</taxon>
        <taxon>Actinomycetota</taxon>
        <taxon>Thermoleophilia</taxon>
        <taxon>Solirubrobacterales</taxon>
        <taxon>environmental samples</taxon>
    </lineage>
</organism>
<dbReference type="GO" id="GO:0004316">
    <property type="term" value="F:3-oxoacyl-[acyl-carrier-protein] reductase (NADPH) activity"/>
    <property type="evidence" value="ECO:0007669"/>
    <property type="project" value="UniProtKB-EC"/>
</dbReference>
<reference evidence="5" key="1">
    <citation type="submission" date="2020-02" db="EMBL/GenBank/DDBJ databases">
        <authorList>
            <person name="Meier V. D."/>
        </authorList>
    </citation>
    <scope>NUCLEOTIDE SEQUENCE</scope>
    <source>
        <strain evidence="5">AVDCRST_MAG17</strain>
    </source>
</reference>
<dbReference type="EC" id="1.1.1.100" evidence="5"/>
<keyword evidence="2 5" id="KW-0560">Oxidoreductase</keyword>
<dbReference type="PANTHER" id="PTHR44196">
    <property type="entry name" value="DEHYDROGENASE/REDUCTASE SDR FAMILY MEMBER 7B"/>
    <property type="match status" value="1"/>
</dbReference>
<evidence type="ECO:0000256" key="2">
    <source>
        <dbReference type="ARBA" id="ARBA00023002"/>
    </source>
</evidence>
<dbReference type="PRINTS" id="PR00081">
    <property type="entry name" value="GDHRDH"/>
</dbReference>
<dbReference type="Gene3D" id="3.40.50.720">
    <property type="entry name" value="NAD(P)-binding Rossmann-like Domain"/>
    <property type="match status" value="1"/>
</dbReference>
<protein>
    <submittedName>
        <fullName evidence="5">3-oxoacyl-[acyl-carrier protein] reductase</fullName>
        <ecNumber evidence="5">1.1.1.100</ecNumber>
    </submittedName>
</protein>
<accession>A0A6J4SIW0</accession>
<comment type="similarity">
    <text evidence="1">Belongs to the short-chain dehydrogenases/reductases (SDR) family.</text>
</comment>
<dbReference type="PANTHER" id="PTHR44196:SF1">
    <property type="entry name" value="DEHYDROGENASE_REDUCTASE SDR FAMILY MEMBER 7B"/>
    <property type="match status" value="1"/>
</dbReference>
<name>A0A6J4SIW0_9ACTN</name>
<evidence type="ECO:0000259" key="4">
    <source>
        <dbReference type="SMART" id="SM00822"/>
    </source>
</evidence>
<gene>
    <name evidence="5" type="ORF">AVDCRST_MAG17-915</name>
</gene>
<evidence type="ECO:0000256" key="1">
    <source>
        <dbReference type="ARBA" id="ARBA00006484"/>
    </source>
</evidence>
<dbReference type="InterPro" id="IPR002347">
    <property type="entry name" value="SDR_fam"/>
</dbReference>
<feature type="domain" description="Ketoreductase" evidence="4">
    <location>
        <begin position="15"/>
        <end position="200"/>
    </location>
</feature>
<dbReference type="InterPro" id="IPR036291">
    <property type="entry name" value="NAD(P)-bd_dom_sf"/>
</dbReference>
<evidence type="ECO:0000256" key="3">
    <source>
        <dbReference type="SAM" id="MobiDB-lite"/>
    </source>
</evidence>
<dbReference type="PROSITE" id="PS00061">
    <property type="entry name" value="ADH_SHORT"/>
    <property type="match status" value="1"/>
</dbReference>
<dbReference type="AlphaFoldDB" id="A0A6J4SIW0"/>
<dbReference type="SMART" id="SM00822">
    <property type="entry name" value="PKS_KR"/>
    <property type="match status" value="1"/>
</dbReference>
<dbReference type="GO" id="GO:0016020">
    <property type="term" value="C:membrane"/>
    <property type="evidence" value="ECO:0007669"/>
    <property type="project" value="TreeGrafter"/>
</dbReference>
<feature type="region of interest" description="Disordered" evidence="3">
    <location>
        <begin position="330"/>
        <end position="352"/>
    </location>
</feature>
<dbReference type="InterPro" id="IPR057326">
    <property type="entry name" value="KR_dom"/>
</dbReference>
<proteinExistence type="inferred from homology"/>
<evidence type="ECO:0000313" key="5">
    <source>
        <dbReference type="EMBL" id="CAA9493458.1"/>
    </source>
</evidence>
<dbReference type="SUPFAM" id="SSF51735">
    <property type="entry name" value="NAD(P)-binding Rossmann-fold domains"/>
    <property type="match status" value="1"/>
</dbReference>
<dbReference type="InterPro" id="IPR020904">
    <property type="entry name" value="Sc_DH/Rdtase_CS"/>
</dbReference>